<accession>A0A1C7MYB8</accession>
<evidence type="ECO:0000256" key="3">
    <source>
        <dbReference type="ARBA" id="ARBA00022989"/>
    </source>
</evidence>
<dbReference type="InterPro" id="IPR012879">
    <property type="entry name" value="CCDC47"/>
</dbReference>
<dbReference type="GO" id="GO:0016020">
    <property type="term" value="C:membrane"/>
    <property type="evidence" value="ECO:0007669"/>
    <property type="project" value="UniProtKB-SubCell"/>
</dbReference>
<dbReference type="FunCoup" id="A0A1C7MYB8">
    <property type="interactions" value="301"/>
</dbReference>
<dbReference type="PANTHER" id="PTHR12883">
    <property type="entry name" value="ADIPOCYTE-SPECIFIC PROTEIN 4-RELATED"/>
    <property type="match status" value="1"/>
</dbReference>
<dbReference type="GO" id="GO:0005783">
    <property type="term" value="C:endoplasmic reticulum"/>
    <property type="evidence" value="ECO:0007669"/>
    <property type="project" value="InterPro"/>
</dbReference>
<sequence length="347" mass="39691">MSAFLTSLAFVASTAAVAFAQEAEKKQPLEVSADNVMVRPFELRDFQMELVMAFAFVGYFLMWYRGKSANLNKAKQWLNGQIDYLESQFALVGDKKSTEKAVLMKDGPADYLLYTSGRRNVQFGHWWLKLKPRNDILSLFTTNLLSLTGYTKPASDRVELTLQLSSSLPEKFVFAVIKKDLASELAKNRFDLRRTCKIASSDIIPASLTIYSETQKLSDLILTKIGRVLRDNADKLEHLIISSLPAEEPEKYEQDKHMTLSFSFLMHDQESLQPFVQLACEIPDILSDMRFSNDVKSKISKNREELAKEHAKRIAADRAEELYQKKMEAKRAEEERIKKLSPAEQRK</sequence>
<organism evidence="6 7">
    <name type="scientific">Choanephora cucurbitarum</name>
    <dbReference type="NCBI Taxonomy" id="101091"/>
    <lineage>
        <taxon>Eukaryota</taxon>
        <taxon>Fungi</taxon>
        <taxon>Fungi incertae sedis</taxon>
        <taxon>Mucoromycota</taxon>
        <taxon>Mucoromycotina</taxon>
        <taxon>Mucoromycetes</taxon>
        <taxon>Mucorales</taxon>
        <taxon>Mucorineae</taxon>
        <taxon>Choanephoraceae</taxon>
        <taxon>Choanephoroideae</taxon>
        <taxon>Choanephora</taxon>
    </lineage>
</organism>
<dbReference type="STRING" id="101091.A0A1C7MYB8"/>
<dbReference type="PANTHER" id="PTHR12883:SF0">
    <property type="entry name" value="PAT COMPLEX SUBUNIT CCDC47"/>
    <property type="match status" value="1"/>
</dbReference>
<keyword evidence="2" id="KW-0812">Transmembrane</keyword>
<keyword evidence="3" id="KW-1133">Transmembrane helix</keyword>
<name>A0A1C7MYB8_9FUNG</name>
<proteinExistence type="predicted"/>
<keyword evidence="7" id="KW-1185">Reference proteome</keyword>
<evidence type="ECO:0000256" key="4">
    <source>
        <dbReference type="ARBA" id="ARBA00023136"/>
    </source>
</evidence>
<keyword evidence="5" id="KW-0732">Signal</keyword>
<comment type="subcellular location">
    <subcellularLocation>
        <location evidence="1">Membrane</location>
        <topology evidence="1">Single-pass membrane protein</topology>
    </subcellularLocation>
</comment>
<dbReference type="AlphaFoldDB" id="A0A1C7MYB8"/>
<evidence type="ECO:0000256" key="2">
    <source>
        <dbReference type="ARBA" id="ARBA00022692"/>
    </source>
</evidence>
<dbReference type="GO" id="GO:0032469">
    <property type="term" value="P:endoplasmic reticulum calcium ion homeostasis"/>
    <property type="evidence" value="ECO:0007669"/>
    <property type="project" value="InterPro"/>
</dbReference>
<evidence type="ECO:0000313" key="6">
    <source>
        <dbReference type="EMBL" id="OBZ81837.1"/>
    </source>
</evidence>
<dbReference type="OrthoDB" id="10039147at2759"/>
<dbReference type="EMBL" id="LUGH01001040">
    <property type="protein sequence ID" value="OBZ81837.1"/>
    <property type="molecule type" value="Genomic_DNA"/>
</dbReference>
<feature type="non-terminal residue" evidence="6">
    <location>
        <position position="347"/>
    </location>
</feature>
<reference evidence="6 7" key="1">
    <citation type="submission" date="2016-03" db="EMBL/GenBank/DDBJ databases">
        <title>Choanephora cucurbitarum.</title>
        <authorList>
            <person name="Min B."/>
            <person name="Park H."/>
            <person name="Park J.-H."/>
            <person name="Shin H.-D."/>
            <person name="Choi I.-G."/>
        </authorList>
    </citation>
    <scope>NUCLEOTIDE SEQUENCE [LARGE SCALE GENOMIC DNA]</scope>
    <source>
        <strain evidence="6 7">KUS-F28377</strain>
    </source>
</reference>
<dbReference type="GO" id="GO:0005509">
    <property type="term" value="F:calcium ion binding"/>
    <property type="evidence" value="ECO:0007669"/>
    <property type="project" value="InterPro"/>
</dbReference>
<comment type="caution">
    <text evidence="6">The sequence shown here is derived from an EMBL/GenBank/DDBJ whole genome shotgun (WGS) entry which is preliminary data.</text>
</comment>
<evidence type="ECO:0000313" key="7">
    <source>
        <dbReference type="Proteomes" id="UP000093000"/>
    </source>
</evidence>
<feature type="chain" id="PRO_5008889363" evidence="5">
    <location>
        <begin position="21"/>
        <end position="347"/>
    </location>
</feature>
<dbReference type="InParanoid" id="A0A1C7MYB8"/>
<evidence type="ECO:0000256" key="5">
    <source>
        <dbReference type="SAM" id="SignalP"/>
    </source>
</evidence>
<evidence type="ECO:0000256" key="1">
    <source>
        <dbReference type="ARBA" id="ARBA00004167"/>
    </source>
</evidence>
<protein>
    <submittedName>
        <fullName evidence="6">Coiled-coil domain-containing protein 47</fullName>
    </submittedName>
</protein>
<feature type="signal peptide" evidence="5">
    <location>
        <begin position="1"/>
        <end position="20"/>
    </location>
</feature>
<dbReference type="Proteomes" id="UP000093000">
    <property type="component" value="Unassembled WGS sequence"/>
</dbReference>
<keyword evidence="4" id="KW-0472">Membrane</keyword>
<gene>
    <name evidence="6" type="primary">ccdc47</name>
    <name evidence="6" type="ORF">A0J61_10114</name>
</gene>
<dbReference type="Pfam" id="PF07946">
    <property type="entry name" value="CCDC47"/>
    <property type="match status" value="1"/>
</dbReference>